<keyword evidence="2" id="KW-1185">Reference proteome</keyword>
<evidence type="ECO:0000313" key="1">
    <source>
        <dbReference type="EMBL" id="GHI89822.1"/>
    </source>
</evidence>
<accession>A0A919LJ10</accession>
<dbReference type="Proteomes" id="UP000600026">
    <property type="component" value="Unassembled WGS sequence"/>
</dbReference>
<protein>
    <submittedName>
        <fullName evidence="1">Uncharacterized protein</fullName>
    </submittedName>
</protein>
<dbReference type="AlphaFoldDB" id="A0A919LJ10"/>
<proteinExistence type="predicted"/>
<reference evidence="1" key="1">
    <citation type="submission" date="2020-09" db="EMBL/GenBank/DDBJ databases">
        <title>Whole genome shotgun sequence of Streptomyces xanthophaeus NBRC 12829.</title>
        <authorList>
            <person name="Komaki H."/>
            <person name="Tamura T."/>
        </authorList>
    </citation>
    <scope>NUCLEOTIDE SEQUENCE</scope>
    <source>
        <strain evidence="1">NBRC 12829</strain>
    </source>
</reference>
<comment type="caution">
    <text evidence="1">The sequence shown here is derived from an EMBL/GenBank/DDBJ whole genome shotgun (WGS) entry which is preliminary data.</text>
</comment>
<gene>
    <name evidence="1" type="ORF">Sxan_71860</name>
</gene>
<name>A0A919LJ10_9ACTN</name>
<evidence type="ECO:0000313" key="2">
    <source>
        <dbReference type="Proteomes" id="UP000600026"/>
    </source>
</evidence>
<dbReference type="EMBL" id="BNEE01000006">
    <property type="protein sequence ID" value="GHI89822.1"/>
    <property type="molecule type" value="Genomic_DNA"/>
</dbReference>
<sequence>MERTSIRSNRLWQWRVTGKTGPLWGRGSGWGDWYWCADGGTDPEAEAGLAYASTGSRVRGPLLSGMPAAGAATVAGFYGQAHLTRHFGRM</sequence>
<organism evidence="1 2">
    <name type="scientific">Streptomyces xanthophaeus</name>
    <dbReference type="NCBI Taxonomy" id="67385"/>
    <lineage>
        <taxon>Bacteria</taxon>
        <taxon>Bacillati</taxon>
        <taxon>Actinomycetota</taxon>
        <taxon>Actinomycetes</taxon>
        <taxon>Kitasatosporales</taxon>
        <taxon>Streptomycetaceae</taxon>
        <taxon>Streptomyces</taxon>
    </lineage>
</organism>